<reference evidence="2" key="2">
    <citation type="submission" date="2020-09" db="EMBL/GenBank/DDBJ databases">
        <authorList>
            <person name="Sun Q."/>
            <person name="Kim S."/>
        </authorList>
    </citation>
    <scope>NUCLEOTIDE SEQUENCE</scope>
    <source>
        <strain evidence="2">KCTC 32513</strain>
    </source>
</reference>
<dbReference type="InterPro" id="IPR036812">
    <property type="entry name" value="NAD(P)_OxRdtase_dom_sf"/>
</dbReference>
<dbReference type="InterPro" id="IPR023210">
    <property type="entry name" value="NADP_OxRdtase_dom"/>
</dbReference>
<dbReference type="PROSITE" id="PS00062">
    <property type="entry name" value="ALDOKETO_REDUCTASE_2"/>
    <property type="match status" value="1"/>
</dbReference>
<dbReference type="Pfam" id="PF00248">
    <property type="entry name" value="Aldo_ket_red"/>
    <property type="match status" value="1"/>
</dbReference>
<sequence length="298" mass="32106">MMDRRQLAPNLDISRIVYGLWRLTEDPNHTPALAQAKIESCLAQGITTLDQADIYGGYASEAALGDVFGAAPELRDHVEVVTKCGIIAPVGRYADARVKYYDTSAAHINQSVETSLRLMKTDYIDLLLLHRPDPFMDPEDTGPALDALVTSGKVKAVGVSNFKPHDMALLSAAMSQPLVTNQIEISLTASESLTNGDLAYLQARNIPAMAWSPLGGGTLFNPENADLLSRLQALGTAHGTDAATIAYAWLLAHPAGIIPIVGTNSLDRIKAIGAAFNIHMDRETWFELYSLGTGHEVP</sequence>
<feature type="domain" description="NADP-dependent oxidoreductase" evidence="1">
    <location>
        <begin position="15"/>
        <end position="287"/>
    </location>
</feature>
<gene>
    <name evidence="2" type="ORF">GCM10009069_04900</name>
</gene>
<dbReference type="Proteomes" id="UP000634004">
    <property type="component" value="Unassembled WGS sequence"/>
</dbReference>
<dbReference type="AlphaFoldDB" id="A0A8J3CQ58"/>
<dbReference type="CDD" id="cd19092">
    <property type="entry name" value="AKR_BsYcsN_EcYdhF-like"/>
    <property type="match status" value="1"/>
</dbReference>
<dbReference type="GO" id="GO:0016491">
    <property type="term" value="F:oxidoreductase activity"/>
    <property type="evidence" value="ECO:0007669"/>
    <property type="project" value="InterPro"/>
</dbReference>
<dbReference type="GO" id="GO:0005829">
    <property type="term" value="C:cytosol"/>
    <property type="evidence" value="ECO:0007669"/>
    <property type="project" value="TreeGrafter"/>
</dbReference>
<dbReference type="InterPro" id="IPR018170">
    <property type="entry name" value="Aldo/ket_reductase_CS"/>
</dbReference>
<dbReference type="EMBL" id="BMZH01000002">
    <property type="protein sequence ID" value="GHA84801.1"/>
    <property type="molecule type" value="Genomic_DNA"/>
</dbReference>
<evidence type="ECO:0000259" key="1">
    <source>
        <dbReference type="Pfam" id="PF00248"/>
    </source>
</evidence>
<dbReference type="PANTHER" id="PTHR43364:SF1">
    <property type="entry name" value="OXIDOREDUCTASE YDHF"/>
    <property type="match status" value="1"/>
</dbReference>
<dbReference type="PRINTS" id="PR00069">
    <property type="entry name" value="ALDKETRDTASE"/>
</dbReference>
<accession>A0A8J3CQ58</accession>
<dbReference type="InterPro" id="IPR020471">
    <property type="entry name" value="AKR"/>
</dbReference>
<reference evidence="2" key="1">
    <citation type="journal article" date="2014" name="Int. J. Syst. Evol. Microbiol.">
        <title>Complete genome sequence of Corynebacterium casei LMG S-19264T (=DSM 44701T), isolated from a smear-ripened cheese.</title>
        <authorList>
            <consortium name="US DOE Joint Genome Institute (JGI-PGF)"/>
            <person name="Walter F."/>
            <person name="Albersmeier A."/>
            <person name="Kalinowski J."/>
            <person name="Ruckert C."/>
        </authorList>
    </citation>
    <scope>NUCLEOTIDE SEQUENCE</scope>
    <source>
        <strain evidence="2">KCTC 32513</strain>
    </source>
</reference>
<keyword evidence="3" id="KW-1185">Reference proteome</keyword>
<name>A0A8J3CQ58_9PROT</name>
<evidence type="ECO:0000313" key="3">
    <source>
        <dbReference type="Proteomes" id="UP000634004"/>
    </source>
</evidence>
<dbReference type="Gene3D" id="3.20.20.100">
    <property type="entry name" value="NADP-dependent oxidoreductase domain"/>
    <property type="match status" value="1"/>
</dbReference>
<proteinExistence type="predicted"/>
<dbReference type="InterPro" id="IPR050523">
    <property type="entry name" value="AKR_Detox_Biosynth"/>
</dbReference>
<evidence type="ECO:0000313" key="2">
    <source>
        <dbReference type="EMBL" id="GHA84801.1"/>
    </source>
</evidence>
<dbReference type="SUPFAM" id="SSF51430">
    <property type="entry name" value="NAD(P)-linked oxidoreductase"/>
    <property type="match status" value="1"/>
</dbReference>
<dbReference type="PANTHER" id="PTHR43364">
    <property type="entry name" value="NADH-SPECIFIC METHYLGLYOXAL REDUCTASE-RELATED"/>
    <property type="match status" value="1"/>
</dbReference>
<organism evidence="2 3">
    <name type="scientific">Algimonas arctica</name>
    <dbReference type="NCBI Taxonomy" id="1479486"/>
    <lineage>
        <taxon>Bacteria</taxon>
        <taxon>Pseudomonadati</taxon>
        <taxon>Pseudomonadota</taxon>
        <taxon>Alphaproteobacteria</taxon>
        <taxon>Maricaulales</taxon>
        <taxon>Robiginitomaculaceae</taxon>
        <taxon>Algimonas</taxon>
    </lineage>
</organism>
<comment type="caution">
    <text evidence="2">The sequence shown here is derived from an EMBL/GenBank/DDBJ whole genome shotgun (WGS) entry which is preliminary data.</text>
</comment>
<protein>
    <submittedName>
        <fullName evidence="2">Aryl-alcohol dehydrogenase</fullName>
    </submittedName>
</protein>